<dbReference type="PANTHER" id="PTHR42748:SF7">
    <property type="entry name" value="NMRA LIKE REDOX SENSOR 1-RELATED"/>
    <property type="match status" value="1"/>
</dbReference>
<evidence type="ECO:0000256" key="1">
    <source>
        <dbReference type="ARBA" id="ARBA00006328"/>
    </source>
</evidence>
<dbReference type="Pfam" id="PF05368">
    <property type="entry name" value="NmrA"/>
    <property type="match status" value="1"/>
</dbReference>
<keyword evidence="3" id="KW-0539">Nucleus</keyword>
<feature type="region of interest" description="Disordered" evidence="4">
    <location>
        <begin position="978"/>
        <end position="1027"/>
    </location>
</feature>
<dbReference type="EMBL" id="JH658453">
    <property type="protein sequence ID" value="EXK79972.1"/>
    <property type="molecule type" value="Genomic_DNA"/>
</dbReference>
<dbReference type="OrthoDB" id="5089701at2759"/>
<sequence length="1423" mass="159116">MARAILVVGATGNQGGAVIDNLLQSEASFTILAVTRDPVSSTAQRLAQKSSEIKLIQGDLDDPVALFKNAEDFVSGPVWGVYFVQNPLASNQTPEQEVKQATAFIDECINHKVRFFVYGSVDRGGDRSFNNRTPVPHFASKYDIEHYLVEKAPSANMDWTFLRPTGFMDNYKPGFQAKMFLTCWKIALKNKPVQLIAVSDIGYFAAQAFMAPERYKGQAISLAGDELTFDQASRIFEEKTGQGIPLTFRIVAWLVLFFLKGISAMFKWMQEEGFDANLQELRSNHPHLVKFGTYLETQSGYACGETCDGFSDDLCWVGASSSSKRESPVDPSQGSRRHLYTEQSRALMAATISASVPSSSVGTVLVDIDDHSRNPRSFKTPEITIGPFGVFDANPDRESATAAKFNVESNADADAIVSNTDPATDICDWDGYIVWDDLFTLDIENIPWMPPANGYTDRGLLESAPDFQTPTDLGYSRTARISHTESYMSMNTLPLMPSFKDELGAVDWHSTDITFLLRNFNSVVMPRMASVPLAKKFAWGPMHHELAVQTLAEVTFLKKPEVNEAKLANLCAIVAISSHHLYLTREESFQSAEYWLQLSAKTIRHANIHLSRSLESETRGPKTAKYKEQLMAVQALMAHAWVTSNQTEARRFQLEAERLVRFRGLSKRNISRRIRLLHHAYTWNRIVGESTYVLHDYGAFQHAISASVGEPAISDGVEANIMASESSSHNTQENTRLDDFLRIGHRFEEVGSHLEGHKDTQAGTEDIHLEDPRTSVEDGFHVIYGIPEQWLSLLSRTTRLANWLDATEIPQRLSNNRLVEILERRAQSLEDAICSFVESRNLSASIDANDPPNVCMFRCLTAALLIFFYRRIRNVHPLVLQVYVDQIIRGLEIFDDSLARHGQAGPGSAWAAFIAGCEAMGESRREKLRQWMDRAFDSCCYTCKIRKVRCGSPRDGDHATLSASANCERLGLPCQWNKPAEGENYTPPPKRRRTVRNRRRGQDGDVSPSPLPQQILQEGSNEPAESIKSADAAEFELQAFTDLTDLQLDLPEEFDFDAGLGVEPNLFWSGEGVDFIPLPLIESTPTLFQTTADNYLQVEMPPVAQLPCLSPDTDRDPLGQDTDISAFSITGNVDTRRLIQHYLEVMNGYSKVTDHGSNNNNLFIAAFSKSLFFMPLYYAILSFSASHLSLQDPSLADTACRLENLAEEHFNRAFQDYTAKVEGLLSALFVRVKRVHVMGESVSSFLRLISIATEIIFSNQGREALETPSELSGRIVLRLATLDARASCYRLGGGLLVRRLREIASLSFIFKFEDNESSSTSAFVHLLRADILRMRVGQLDLRVHEHKGSVELDEVEMLQADIKTLIHRWEQHLSKYTKEGATVSALPAGVYGCYTVLGALHSALLYLHSVYTPLIPTAPWPKF</sequence>
<evidence type="ECO:0000313" key="6">
    <source>
        <dbReference type="EMBL" id="EXK79972.1"/>
    </source>
</evidence>
<evidence type="ECO:0000259" key="5">
    <source>
        <dbReference type="Pfam" id="PF05368"/>
    </source>
</evidence>
<feature type="compositionally biased region" description="Basic residues" evidence="4">
    <location>
        <begin position="989"/>
        <end position="999"/>
    </location>
</feature>
<dbReference type="eggNOG" id="ENOG502RXC9">
    <property type="taxonomic scope" value="Eukaryota"/>
</dbReference>
<protein>
    <recommendedName>
        <fullName evidence="5">NmrA-like domain-containing protein</fullName>
    </recommendedName>
</protein>
<dbReference type="InterPro" id="IPR021858">
    <property type="entry name" value="Fun_TF"/>
</dbReference>
<reference evidence="6 7" key="1">
    <citation type="submission" date="2011-11" db="EMBL/GenBank/DDBJ databases">
        <title>The Genome Sequence of Fusarium oxysporum PHW815.</title>
        <authorList>
            <consortium name="The Broad Institute Genome Sequencing Platform"/>
            <person name="Ma L.-J."/>
            <person name="Gale L.R."/>
            <person name="Schwartz D.C."/>
            <person name="Zhou S."/>
            <person name="Corby-Kistler H."/>
            <person name="Young S.K."/>
            <person name="Zeng Q."/>
            <person name="Gargeya S."/>
            <person name="Fitzgerald M."/>
            <person name="Haas B."/>
            <person name="Abouelleil A."/>
            <person name="Alvarado L."/>
            <person name="Arachchi H.M."/>
            <person name="Berlin A."/>
            <person name="Brown A."/>
            <person name="Chapman S.B."/>
            <person name="Chen Z."/>
            <person name="Dunbar C."/>
            <person name="Freedman E."/>
            <person name="Gearin G."/>
            <person name="Goldberg J."/>
            <person name="Griggs A."/>
            <person name="Gujja S."/>
            <person name="Heiman D."/>
            <person name="Howarth C."/>
            <person name="Larson L."/>
            <person name="Lui A."/>
            <person name="MacDonald P.J.P."/>
            <person name="Montmayeur A."/>
            <person name="Murphy C."/>
            <person name="Neiman D."/>
            <person name="Pearson M."/>
            <person name="Priest M."/>
            <person name="Roberts A."/>
            <person name="Saif S."/>
            <person name="Shea T."/>
            <person name="Shenoy N."/>
            <person name="Sisk P."/>
            <person name="Stolte C."/>
            <person name="Sykes S."/>
            <person name="Wortman J."/>
            <person name="Nusbaum C."/>
            <person name="Birren B."/>
        </authorList>
    </citation>
    <scope>NUCLEOTIDE SEQUENCE [LARGE SCALE GENOMIC DNA]</scope>
    <source>
        <strain evidence="6 7">54005</strain>
    </source>
</reference>
<dbReference type="Proteomes" id="UP000030663">
    <property type="component" value="Unassembled WGS sequence"/>
</dbReference>
<dbReference type="Gene3D" id="3.90.25.10">
    <property type="entry name" value="UDP-galactose 4-epimerase, domain 1"/>
    <property type="match status" value="1"/>
</dbReference>
<comment type="similarity">
    <text evidence="1">Belongs to the NmrA-type oxidoreductase family.</text>
</comment>
<evidence type="ECO:0000313" key="7">
    <source>
        <dbReference type="Proteomes" id="UP000030663"/>
    </source>
</evidence>
<dbReference type="GO" id="GO:0000981">
    <property type="term" value="F:DNA-binding transcription factor activity, RNA polymerase II-specific"/>
    <property type="evidence" value="ECO:0007669"/>
    <property type="project" value="InterPro"/>
</dbReference>
<dbReference type="HOGENOM" id="CLU_004989_0_0_1"/>
<dbReference type="InterPro" id="IPR001138">
    <property type="entry name" value="Zn2Cys6_DnaBD"/>
</dbReference>
<dbReference type="InterPro" id="IPR008030">
    <property type="entry name" value="NmrA-like"/>
</dbReference>
<feature type="domain" description="NmrA-like" evidence="5">
    <location>
        <begin position="3"/>
        <end position="244"/>
    </location>
</feature>
<dbReference type="PANTHER" id="PTHR42748">
    <property type="entry name" value="NITROGEN METABOLITE REPRESSION PROTEIN NMRA FAMILY MEMBER"/>
    <property type="match status" value="1"/>
</dbReference>
<dbReference type="Gene3D" id="3.40.50.720">
    <property type="entry name" value="NAD(P)-binding Rossmann-like Domain"/>
    <property type="match status" value="1"/>
</dbReference>
<gene>
    <name evidence="6" type="ORF">FOQG_15459</name>
</gene>
<keyword evidence="7" id="KW-1185">Reference proteome</keyword>
<dbReference type="InterPro" id="IPR036291">
    <property type="entry name" value="NAD(P)-bd_dom_sf"/>
</dbReference>
<evidence type="ECO:0000256" key="4">
    <source>
        <dbReference type="SAM" id="MobiDB-lite"/>
    </source>
</evidence>
<name>X0CBA9_FUSOX</name>
<dbReference type="Pfam" id="PF11951">
    <property type="entry name" value="Fungal_trans_2"/>
    <property type="match status" value="1"/>
</dbReference>
<accession>X0CBA9</accession>
<dbReference type="CDD" id="cd00067">
    <property type="entry name" value="GAL4"/>
    <property type="match status" value="1"/>
</dbReference>
<organism evidence="6 7">
    <name type="scientific">Fusarium oxysporum f. sp. raphani 54005</name>
    <dbReference type="NCBI Taxonomy" id="1089458"/>
    <lineage>
        <taxon>Eukaryota</taxon>
        <taxon>Fungi</taxon>
        <taxon>Dikarya</taxon>
        <taxon>Ascomycota</taxon>
        <taxon>Pezizomycotina</taxon>
        <taxon>Sordariomycetes</taxon>
        <taxon>Hypocreomycetidae</taxon>
        <taxon>Hypocreales</taxon>
        <taxon>Nectriaceae</taxon>
        <taxon>Fusarium</taxon>
        <taxon>Fusarium oxysporum species complex</taxon>
    </lineage>
</organism>
<dbReference type="GO" id="GO:0005634">
    <property type="term" value="C:nucleus"/>
    <property type="evidence" value="ECO:0007669"/>
    <property type="project" value="TreeGrafter"/>
</dbReference>
<evidence type="ECO:0000256" key="2">
    <source>
        <dbReference type="ARBA" id="ARBA00022857"/>
    </source>
</evidence>
<dbReference type="SUPFAM" id="SSF51735">
    <property type="entry name" value="NAD(P)-binding Rossmann-fold domains"/>
    <property type="match status" value="1"/>
</dbReference>
<dbReference type="InterPro" id="IPR051164">
    <property type="entry name" value="NmrA-like_oxidored"/>
</dbReference>
<evidence type="ECO:0000256" key="3">
    <source>
        <dbReference type="ARBA" id="ARBA00023242"/>
    </source>
</evidence>
<dbReference type="GO" id="GO:0008270">
    <property type="term" value="F:zinc ion binding"/>
    <property type="evidence" value="ECO:0007669"/>
    <property type="project" value="InterPro"/>
</dbReference>
<proteinExistence type="inferred from homology"/>
<keyword evidence="2" id="KW-0521">NADP</keyword>